<dbReference type="Proteomes" id="UP000887576">
    <property type="component" value="Unplaced"/>
</dbReference>
<dbReference type="WBParaSite" id="JU765_v2.g9232.t1">
    <property type="protein sequence ID" value="JU765_v2.g9232.t1"/>
    <property type="gene ID" value="JU765_v2.g9232"/>
</dbReference>
<organism evidence="1 2">
    <name type="scientific">Panagrolaimus sp. JU765</name>
    <dbReference type="NCBI Taxonomy" id="591449"/>
    <lineage>
        <taxon>Eukaryota</taxon>
        <taxon>Metazoa</taxon>
        <taxon>Ecdysozoa</taxon>
        <taxon>Nematoda</taxon>
        <taxon>Chromadorea</taxon>
        <taxon>Rhabditida</taxon>
        <taxon>Tylenchina</taxon>
        <taxon>Panagrolaimomorpha</taxon>
        <taxon>Panagrolaimoidea</taxon>
        <taxon>Panagrolaimidae</taxon>
        <taxon>Panagrolaimus</taxon>
    </lineage>
</organism>
<proteinExistence type="predicted"/>
<accession>A0AC34RQI0</accession>
<name>A0AC34RQI0_9BILA</name>
<evidence type="ECO:0000313" key="1">
    <source>
        <dbReference type="Proteomes" id="UP000887576"/>
    </source>
</evidence>
<evidence type="ECO:0000313" key="2">
    <source>
        <dbReference type="WBParaSite" id="JU765_v2.g9232.t1"/>
    </source>
</evidence>
<sequence>MDSSYIPASGGHYAKSVYYPARAEHAPAPLVAHAIPVIGLDQIAHPSAIHDPIRAPLPEIVPINAGIRAPPQISSENALPIFVESDYATPGWGAAPFHMAASKIITNEQRRAAAIAENEAEIAQTTAEYQQALQQVERLQARLSELGIAGGQHSISGAHTGFARASGSQLGFGQQQQVRFGGINVAPVVPSAAQSAASIQAKISDYRFPAEQAIQNRQNYQNAIAESVYIGIPNNSHFAGQRQQEYAYNPVHQIPIQQAGRANSEENVHTAVLPNNIVPVIGQSGSRTNLAQANSDYHFDALRGLTSRH</sequence>
<protein>
    <submittedName>
        <fullName evidence="2">Uncharacterized protein</fullName>
    </submittedName>
</protein>
<reference evidence="2" key="1">
    <citation type="submission" date="2022-11" db="UniProtKB">
        <authorList>
            <consortium name="WormBaseParasite"/>
        </authorList>
    </citation>
    <scope>IDENTIFICATION</scope>
</reference>